<sequence>MGEWISAAVVEEVVSQPYEAVEVGGMSPQIATSFTSFRKADGHWFFGAEVEAVCRLADRDFLRRDPAGGPSRRIAFRRQEFQIDLSEARAKGVEKGATLVIANLPLAQRRFQTATVQGYADKQDDFVFEELTGRPLPALPEERGRLDDIRAVHALHRMPTNLFASQRVLSANVSSFETGAFVGYDDENDDELLMEAPERLAQAGARRTRQHGARQRADGHYALGVVRDIEALRTDLYLELRSFIDDLGSENYRVRIPRTDQSIALPAELAARALDHFNLAVFQAMAGAGNDSKRRFDRRVSHYVKDLTDAHLLAAIHRLDGSIPKLIFTDFEFYYGDPDGAGDGDA</sequence>
<dbReference type="AlphaFoldDB" id="A0A917FH14"/>
<reference evidence="1" key="2">
    <citation type="submission" date="2020-09" db="EMBL/GenBank/DDBJ databases">
        <authorList>
            <person name="Sun Q."/>
            <person name="Sedlacek I."/>
        </authorList>
    </citation>
    <scope>NUCLEOTIDE SEQUENCE</scope>
    <source>
        <strain evidence="1">CCM 7897</strain>
    </source>
</reference>
<dbReference type="Proteomes" id="UP000606044">
    <property type="component" value="Unassembled WGS sequence"/>
</dbReference>
<dbReference type="EMBL" id="BMCT01000006">
    <property type="protein sequence ID" value="GGF75281.1"/>
    <property type="molecule type" value="Genomic_DNA"/>
</dbReference>
<name>A0A917FH14_9HYPH</name>
<reference evidence="1" key="1">
    <citation type="journal article" date="2014" name="Int. J. Syst. Evol. Microbiol.">
        <title>Complete genome sequence of Corynebacterium casei LMG S-19264T (=DSM 44701T), isolated from a smear-ripened cheese.</title>
        <authorList>
            <consortium name="US DOE Joint Genome Institute (JGI-PGF)"/>
            <person name="Walter F."/>
            <person name="Albersmeier A."/>
            <person name="Kalinowski J."/>
            <person name="Ruckert C."/>
        </authorList>
    </citation>
    <scope>NUCLEOTIDE SEQUENCE</scope>
    <source>
        <strain evidence="1">CCM 7897</strain>
    </source>
</reference>
<protein>
    <submittedName>
        <fullName evidence="1">Uncharacterized protein</fullName>
    </submittedName>
</protein>
<proteinExistence type="predicted"/>
<organism evidence="1 2">
    <name type="scientific">Azorhizobium oxalatiphilum</name>
    <dbReference type="NCBI Taxonomy" id="980631"/>
    <lineage>
        <taxon>Bacteria</taxon>
        <taxon>Pseudomonadati</taxon>
        <taxon>Pseudomonadota</taxon>
        <taxon>Alphaproteobacteria</taxon>
        <taxon>Hyphomicrobiales</taxon>
        <taxon>Xanthobacteraceae</taxon>
        <taxon>Azorhizobium</taxon>
    </lineage>
</organism>
<evidence type="ECO:0000313" key="1">
    <source>
        <dbReference type="EMBL" id="GGF75281.1"/>
    </source>
</evidence>
<accession>A0A917FH14</accession>
<keyword evidence="2" id="KW-1185">Reference proteome</keyword>
<evidence type="ECO:0000313" key="2">
    <source>
        <dbReference type="Proteomes" id="UP000606044"/>
    </source>
</evidence>
<gene>
    <name evidence="1" type="ORF">GCM10007301_38960</name>
</gene>
<comment type="caution">
    <text evidence="1">The sequence shown here is derived from an EMBL/GenBank/DDBJ whole genome shotgun (WGS) entry which is preliminary data.</text>
</comment>